<gene>
    <name evidence="4" type="ORF">H8B17_08665</name>
</gene>
<feature type="transmembrane region" description="Helical" evidence="1">
    <location>
        <begin position="85"/>
        <end position="106"/>
    </location>
</feature>
<evidence type="ECO:0000256" key="1">
    <source>
        <dbReference type="SAM" id="Phobius"/>
    </source>
</evidence>
<dbReference type="InterPro" id="IPR012373">
    <property type="entry name" value="Ferrdict_sens_TM"/>
</dbReference>
<dbReference type="Pfam" id="PF16344">
    <property type="entry name" value="FecR_C"/>
    <property type="match status" value="1"/>
</dbReference>
<dbReference type="InterPro" id="IPR032508">
    <property type="entry name" value="FecR_C"/>
</dbReference>
<feature type="domain" description="FecR protein" evidence="2">
    <location>
        <begin position="175"/>
        <end position="270"/>
    </location>
</feature>
<dbReference type="Pfam" id="PF04773">
    <property type="entry name" value="FecR"/>
    <property type="match status" value="1"/>
</dbReference>
<reference evidence="4 5" key="1">
    <citation type="submission" date="2020-08" db="EMBL/GenBank/DDBJ databases">
        <title>Sphingobacterium sp. DN00404 isolated from aquaculture water.</title>
        <authorList>
            <person name="Zhang M."/>
        </authorList>
    </citation>
    <scope>NUCLEOTIDE SEQUENCE [LARGE SCALE GENOMIC DNA]</scope>
    <source>
        <strain evidence="4 5">KCTC 32294</strain>
    </source>
</reference>
<keyword evidence="1" id="KW-0812">Transmembrane</keyword>
<comment type="caution">
    <text evidence="4">The sequence shown here is derived from an EMBL/GenBank/DDBJ whole genome shotgun (WGS) entry which is preliminary data.</text>
</comment>
<dbReference type="PANTHER" id="PTHR30273:SF2">
    <property type="entry name" value="PROTEIN FECR"/>
    <property type="match status" value="1"/>
</dbReference>
<organism evidence="4 5">
    <name type="scientific">Sphingobacterium arenae</name>
    <dbReference type="NCBI Taxonomy" id="1280598"/>
    <lineage>
        <taxon>Bacteria</taxon>
        <taxon>Pseudomonadati</taxon>
        <taxon>Bacteroidota</taxon>
        <taxon>Sphingobacteriia</taxon>
        <taxon>Sphingobacteriales</taxon>
        <taxon>Sphingobacteriaceae</taxon>
        <taxon>Sphingobacterium</taxon>
    </lineage>
</organism>
<proteinExistence type="predicted"/>
<dbReference type="Gene3D" id="3.55.50.30">
    <property type="match status" value="1"/>
</dbReference>
<protein>
    <submittedName>
        <fullName evidence="4">FecR family protein</fullName>
    </submittedName>
</protein>
<keyword evidence="1" id="KW-0472">Membrane</keyword>
<dbReference type="RefSeq" id="WP_190308800.1">
    <property type="nucleotide sequence ID" value="NZ_JACNYK010000002.1"/>
</dbReference>
<dbReference type="PANTHER" id="PTHR30273">
    <property type="entry name" value="PERIPLASMIC SIGNAL SENSOR AND SIGMA FACTOR ACTIVATOR FECR-RELATED"/>
    <property type="match status" value="1"/>
</dbReference>
<evidence type="ECO:0000313" key="5">
    <source>
        <dbReference type="Proteomes" id="UP000606494"/>
    </source>
</evidence>
<accession>A0ABR7Y2Z6</accession>
<dbReference type="Gene3D" id="2.60.120.1440">
    <property type="match status" value="1"/>
</dbReference>
<keyword evidence="1" id="KW-1133">Transmembrane helix</keyword>
<name>A0ABR7Y2Z6_9SPHI</name>
<keyword evidence="5" id="KW-1185">Reference proteome</keyword>
<dbReference type="Proteomes" id="UP000606494">
    <property type="component" value="Unassembled WGS sequence"/>
</dbReference>
<dbReference type="InterPro" id="IPR006860">
    <property type="entry name" value="FecR"/>
</dbReference>
<evidence type="ECO:0000313" key="4">
    <source>
        <dbReference type="EMBL" id="MBD1425651.1"/>
    </source>
</evidence>
<evidence type="ECO:0000259" key="2">
    <source>
        <dbReference type="Pfam" id="PF04773"/>
    </source>
</evidence>
<sequence>MTYIDDIFKRYLNNSCTEEELSILLRYFELDEYSADLKSLVEQELLHIEQDQTLSKPLLEMVEQNRSLLMEKIQTRSKKDKIKKLLIGVSIAASILLVSTWTFYYFGRQPIEQVELADQHNTEIEPGGNRATLTLENGQSIVLNENKTGIAISENGFAYIDGSKITQNTATQYATLSTPRKGQYQIVLPDGTNVWLNAESSIRYPTAFSDNERMVELKGEAYFEVTHKPKQPFIVKTESQYLKVLGTTFNVHDYPDELHTVTTLISGSVELNSVKNNTSQILKPEQQAVLRQKGFEVSTIDVAPYVAWKDGEFRFKATPLPEAIRQIERWYDLDVDYTHIPNDIKVHASIQRDKNLSSVLYALEEISNVKFTIKGRRLQLMK</sequence>
<dbReference type="EMBL" id="JACNYK010000002">
    <property type="protein sequence ID" value="MBD1425651.1"/>
    <property type="molecule type" value="Genomic_DNA"/>
</dbReference>
<feature type="domain" description="Protein FecR C-terminal" evidence="3">
    <location>
        <begin position="313"/>
        <end position="378"/>
    </location>
</feature>
<dbReference type="PIRSF" id="PIRSF018266">
    <property type="entry name" value="FecR"/>
    <property type="match status" value="1"/>
</dbReference>
<evidence type="ECO:0000259" key="3">
    <source>
        <dbReference type="Pfam" id="PF16344"/>
    </source>
</evidence>